<proteinExistence type="predicted"/>
<dbReference type="EMBL" id="CP134186">
    <property type="protein sequence ID" value="WPA99718.1"/>
    <property type="molecule type" value="Genomic_DNA"/>
</dbReference>
<evidence type="ECO:0000313" key="6">
    <source>
        <dbReference type="Proteomes" id="UP001302367"/>
    </source>
</evidence>
<feature type="region of interest" description="Disordered" evidence="2">
    <location>
        <begin position="348"/>
        <end position="368"/>
    </location>
</feature>
<feature type="coiled-coil region" evidence="1">
    <location>
        <begin position="304"/>
        <end position="345"/>
    </location>
</feature>
<reference evidence="4 6" key="2">
    <citation type="submission" date="2023-09" db="EMBL/GenBank/DDBJ databases">
        <title>Complete-Gapless Cercospora beticola genome.</title>
        <authorList>
            <person name="Wyatt N.A."/>
            <person name="Spanner R.E."/>
            <person name="Bolton M.D."/>
        </authorList>
    </citation>
    <scope>NUCLEOTIDE SEQUENCE [LARGE SCALE GENOMIC DNA]</scope>
    <source>
        <strain evidence="4">Cb09-40</strain>
    </source>
</reference>
<dbReference type="Proteomes" id="UP001302367">
    <property type="component" value="Chromosome 3"/>
</dbReference>
<evidence type="ECO:0000313" key="4">
    <source>
        <dbReference type="EMBL" id="WPA99718.1"/>
    </source>
</evidence>
<accession>A0A2G5I586</accession>
<evidence type="ECO:0000313" key="5">
    <source>
        <dbReference type="Proteomes" id="UP000230605"/>
    </source>
</evidence>
<gene>
    <name evidence="3" type="ORF">CB0940_02577</name>
    <name evidence="4" type="ORF">RHO25_004337</name>
</gene>
<evidence type="ECO:0000256" key="1">
    <source>
        <dbReference type="SAM" id="Coils"/>
    </source>
</evidence>
<dbReference type="AlphaFoldDB" id="A0A2G5I586"/>
<dbReference type="OrthoDB" id="2562743at2759"/>
<evidence type="ECO:0000313" key="3">
    <source>
        <dbReference type="EMBL" id="PIA99967.1"/>
    </source>
</evidence>
<sequence>MSQLASTLREAGDKNNELLAELRQTDYAPSSLKQNASFIADLNAQIASTDKELTKLHRITEDERKDHVKYRDSNFKRYMHKMGGSKGTEKFTSKAEKEEREFLDAWQKERSAKESRDELSRALEHAQNDKVNLERDTKRHETAQTELDKLYNSIFSGPTPDVPGEDDLERAVQQSQDNYDQANRALSSEKHVLEVLGRADQSLTAAQAQMDAAYRRSQRDVYFGGGMFTDMMERDALSQSQNAIHATLRHMEEAQRVQPQVRPLKEINIDHGHMFSDVLFDNIFSDMAQHERIKDSDAQLKAAYQDLKGQIEEQKGRCQSAEQNLQQAGNDLEQARKELQRVRAEAFERLAGAGGQGVPSAPPPQYNA</sequence>
<protein>
    <submittedName>
        <fullName evidence="3">Uncharacterized protein</fullName>
    </submittedName>
</protein>
<name>A0A2G5I586_CERBT</name>
<dbReference type="EMBL" id="LKMD01000101">
    <property type="protein sequence ID" value="PIA99967.1"/>
    <property type="molecule type" value="Genomic_DNA"/>
</dbReference>
<feature type="region of interest" description="Disordered" evidence="2">
    <location>
        <begin position="110"/>
        <end position="130"/>
    </location>
</feature>
<keyword evidence="1" id="KW-0175">Coiled coil</keyword>
<reference evidence="3 5" key="1">
    <citation type="submission" date="2015-10" db="EMBL/GenBank/DDBJ databases">
        <title>The cercosporin biosynthetic gene cluster was horizontally transferred to several fungal lineages and shown to be expanded in Cercospora beticola based on microsynteny with recipient genomes.</title>
        <authorList>
            <person name="De Jonge R."/>
            <person name="Ebert M.K."/>
            <person name="Suttle J.C."/>
            <person name="Jurick Ii W.M."/>
            <person name="Secor G.A."/>
            <person name="Thomma B.P."/>
            <person name="Van De Peer Y."/>
            <person name="Bolton M.D."/>
        </authorList>
    </citation>
    <scope>NUCLEOTIDE SEQUENCE [LARGE SCALE GENOMIC DNA]</scope>
    <source>
        <strain evidence="3 5">09-40</strain>
    </source>
</reference>
<dbReference type="PANTHER" id="PTHR21974">
    <property type="entry name" value="RE15880P"/>
    <property type="match status" value="1"/>
</dbReference>
<dbReference type="Proteomes" id="UP000230605">
    <property type="component" value="Chromosome 3"/>
</dbReference>
<dbReference type="PANTHER" id="PTHR21974:SF2">
    <property type="entry name" value="RE15880P"/>
    <property type="match status" value="1"/>
</dbReference>
<evidence type="ECO:0000256" key="2">
    <source>
        <dbReference type="SAM" id="MobiDB-lite"/>
    </source>
</evidence>
<organism evidence="3 5">
    <name type="scientific">Cercospora beticola</name>
    <name type="common">Sugarbeet leaf spot fungus</name>
    <dbReference type="NCBI Taxonomy" id="122368"/>
    <lineage>
        <taxon>Eukaryota</taxon>
        <taxon>Fungi</taxon>
        <taxon>Dikarya</taxon>
        <taxon>Ascomycota</taxon>
        <taxon>Pezizomycotina</taxon>
        <taxon>Dothideomycetes</taxon>
        <taxon>Dothideomycetidae</taxon>
        <taxon>Mycosphaerellales</taxon>
        <taxon>Mycosphaerellaceae</taxon>
        <taxon>Cercospora</taxon>
    </lineage>
</organism>
<keyword evidence="6" id="KW-1185">Reference proteome</keyword>